<organism evidence="3 4">
    <name type="scientific">Litoreibacter ponti</name>
    <dbReference type="NCBI Taxonomy" id="1510457"/>
    <lineage>
        <taxon>Bacteria</taxon>
        <taxon>Pseudomonadati</taxon>
        <taxon>Pseudomonadota</taxon>
        <taxon>Alphaproteobacteria</taxon>
        <taxon>Rhodobacterales</taxon>
        <taxon>Roseobacteraceae</taxon>
        <taxon>Litoreibacter</taxon>
    </lineage>
</organism>
<sequence>MKTDIAIVGGGLCGLALARALDAHGADYVLLEARDRIGGRILSTDPDGFDLGPAWFWDGQPRMARLVEEFGLGVFEQFSDGLLVFEDAQGRIQHGRGGSMAGSYRIEGGLGRLTHALAGGLNIRTGVRAVSFQDGPSVTITTADLTELRANKVVLCMPPRLATRIQFDPPLDREELQAAESIPTWMAGQAKAVAVFDRPFWREQGLSGDAMSYIGPMVEIHDASPAYGSVAAFFGFLGVPPQARRDEAALRADVVAQLVRLFGPEAATPSALHFKDWAFDPLTATDADHAPLRHHPQYGMPAALAHLWKDRILFSGSETAEQFGGYLEGALEAAERSLAQLGLS</sequence>
<dbReference type="InterPro" id="IPR050703">
    <property type="entry name" value="Flavin_MAO"/>
</dbReference>
<evidence type="ECO:0000256" key="1">
    <source>
        <dbReference type="ARBA" id="ARBA00005995"/>
    </source>
</evidence>
<dbReference type="InterPro" id="IPR036188">
    <property type="entry name" value="FAD/NAD-bd_sf"/>
</dbReference>
<feature type="domain" description="Amine oxidase" evidence="2">
    <location>
        <begin position="99"/>
        <end position="336"/>
    </location>
</feature>
<protein>
    <submittedName>
        <fullName evidence="3">Monoamine oxidase</fullName>
    </submittedName>
</protein>
<keyword evidence="4" id="KW-1185">Reference proteome</keyword>
<proteinExistence type="inferred from homology"/>
<dbReference type="EMBL" id="QBKS01000001">
    <property type="protein sequence ID" value="PTX57866.1"/>
    <property type="molecule type" value="Genomic_DNA"/>
</dbReference>
<reference evidence="3 4" key="1">
    <citation type="submission" date="2018-04" db="EMBL/GenBank/DDBJ databases">
        <title>Genomic Encyclopedia of Archaeal and Bacterial Type Strains, Phase II (KMG-II): from individual species to whole genera.</title>
        <authorList>
            <person name="Goeker M."/>
        </authorList>
    </citation>
    <scope>NUCLEOTIDE SEQUENCE [LARGE SCALE GENOMIC DNA]</scope>
    <source>
        <strain evidence="3 4">DSM 100977</strain>
    </source>
</reference>
<evidence type="ECO:0000313" key="4">
    <source>
        <dbReference type="Proteomes" id="UP000243978"/>
    </source>
</evidence>
<dbReference type="PANTHER" id="PTHR43563">
    <property type="entry name" value="AMINE OXIDASE"/>
    <property type="match status" value="1"/>
</dbReference>
<dbReference type="Pfam" id="PF13450">
    <property type="entry name" value="NAD_binding_8"/>
    <property type="match status" value="1"/>
</dbReference>
<dbReference type="AlphaFoldDB" id="A0A2T6BP90"/>
<dbReference type="OrthoDB" id="337830at2"/>
<dbReference type="Gene3D" id="3.50.50.60">
    <property type="entry name" value="FAD/NAD(P)-binding domain"/>
    <property type="match status" value="2"/>
</dbReference>
<evidence type="ECO:0000259" key="2">
    <source>
        <dbReference type="Pfam" id="PF01593"/>
    </source>
</evidence>
<dbReference type="SUPFAM" id="SSF54373">
    <property type="entry name" value="FAD-linked reductases, C-terminal domain"/>
    <property type="match status" value="1"/>
</dbReference>
<name>A0A2T6BP90_9RHOB</name>
<dbReference type="PANTHER" id="PTHR43563:SF1">
    <property type="entry name" value="AMINE OXIDASE [FLAVIN-CONTAINING] B"/>
    <property type="match status" value="1"/>
</dbReference>
<evidence type="ECO:0000313" key="3">
    <source>
        <dbReference type="EMBL" id="PTX57866.1"/>
    </source>
</evidence>
<dbReference type="RefSeq" id="WP_107846355.1">
    <property type="nucleotide sequence ID" value="NZ_QBKS01000001.1"/>
</dbReference>
<dbReference type="InterPro" id="IPR002937">
    <property type="entry name" value="Amino_oxidase"/>
</dbReference>
<dbReference type="Proteomes" id="UP000243978">
    <property type="component" value="Unassembled WGS sequence"/>
</dbReference>
<dbReference type="SUPFAM" id="SSF51905">
    <property type="entry name" value="FAD/NAD(P)-binding domain"/>
    <property type="match status" value="1"/>
</dbReference>
<dbReference type="Pfam" id="PF01593">
    <property type="entry name" value="Amino_oxidase"/>
    <property type="match status" value="1"/>
</dbReference>
<dbReference type="GO" id="GO:0016491">
    <property type="term" value="F:oxidoreductase activity"/>
    <property type="evidence" value="ECO:0007669"/>
    <property type="project" value="InterPro"/>
</dbReference>
<comment type="caution">
    <text evidence="3">The sequence shown here is derived from an EMBL/GenBank/DDBJ whole genome shotgun (WGS) entry which is preliminary data.</text>
</comment>
<accession>A0A2T6BP90</accession>
<comment type="similarity">
    <text evidence="1">Belongs to the flavin monoamine oxidase family.</text>
</comment>
<gene>
    <name evidence="3" type="ORF">C8N43_2540</name>
</gene>